<gene>
    <name evidence="2" type="ORF">CHU92_11665</name>
</gene>
<keyword evidence="1" id="KW-0472">Membrane</keyword>
<feature type="transmembrane region" description="Helical" evidence="1">
    <location>
        <begin position="41"/>
        <end position="60"/>
    </location>
</feature>
<comment type="caution">
    <text evidence="2">The sequence shown here is derived from an EMBL/GenBank/DDBJ whole genome shotgun (WGS) entry which is preliminary data.</text>
</comment>
<reference evidence="2 3" key="1">
    <citation type="submission" date="2017-07" db="EMBL/GenBank/DDBJ databases">
        <title>Flavobacterium cyanobacteriorum sp. nov., isolated from cyanobacterial aggregates in a eutrophic lake.</title>
        <authorList>
            <person name="Cai H."/>
        </authorList>
    </citation>
    <scope>NUCLEOTIDE SEQUENCE [LARGE SCALE GENOMIC DNA]</scope>
    <source>
        <strain evidence="2 3">TH021</strain>
    </source>
</reference>
<keyword evidence="1" id="KW-1133">Transmembrane helix</keyword>
<keyword evidence="3" id="KW-1185">Reference proteome</keyword>
<accession>A0A255YZK4</accession>
<dbReference type="EMBL" id="NOXV01000292">
    <property type="protein sequence ID" value="OYQ34683.1"/>
    <property type="molecule type" value="Genomic_DNA"/>
</dbReference>
<sequence>MFFLTGDVVAVMGFVLAITSVIAICISLILRIIFKTGLRTYWYFLIGFILTMMLFLLFMTNLEYIL</sequence>
<organism evidence="2 3">
    <name type="scientific">Flavobacterium cyanobacteriorum</name>
    <dbReference type="NCBI Taxonomy" id="2022802"/>
    <lineage>
        <taxon>Bacteria</taxon>
        <taxon>Pseudomonadati</taxon>
        <taxon>Bacteroidota</taxon>
        <taxon>Flavobacteriia</taxon>
        <taxon>Flavobacteriales</taxon>
        <taxon>Flavobacteriaceae</taxon>
        <taxon>Flavobacterium</taxon>
    </lineage>
</organism>
<feature type="transmembrane region" description="Helical" evidence="1">
    <location>
        <begin position="12"/>
        <end position="34"/>
    </location>
</feature>
<dbReference type="AlphaFoldDB" id="A0A255YZK4"/>
<evidence type="ECO:0000256" key="1">
    <source>
        <dbReference type="SAM" id="Phobius"/>
    </source>
</evidence>
<keyword evidence="1" id="KW-0812">Transmembrane</keyword>
<evidence type="ECO:0000313" key="2">
    <source>
        <dbReference type="EMBL" id="OYQ34683.1"/>
    </source>
</evidence>
<proteinExistence type="predicted"/>
<name>A0A255YZK4_9FLAO</name>
<protein>
    <submittedName>
        <fullName evidence="2">Uncharacterized protein</fullName>
    </submittedName>
</protein>
<evidence type="ECO:0000313" key="3">
    <source>
        <dbReference type="Proteomes" id="UP000216605"/>
    </source>
</evidence>
<dbReference type="Proteomes" id="UP000216605">
    <property type="component" value="Unassembled WGS sequence"/>
</dbReference>